<gene>
    <name evidence="2" type="ORF">CEXT_296141</name>
</gene>
<evidence type="ECO:0000313" key="2">
    <source>
        <dbReference type="EMBL" id="GIY88560.1"/>
    </source>
</evidence>
<dbReference type="EMBL" id="BPLR01017075">
    <property type="protein sequence ID" value="GIY88560.1"/>
    <property type="molecule type" value="Genomic_DNA"/>
</dbReference>
<reference evidence="2 3" key="1">
    <citation type="submission" date="2021-06" db="EMBL/GenBank/DDBJ databases">
        <title>Caerostris extrusa draft genome.</title>
        <authorList>
            <person name="Kono N."/>
            <person name="Arakawa K."/>
        </authorList>
    </citation>
    <scope>NUCLEOTIDE SEQUENCE [LARGE SCALE GENOMIC DNA]</scope>
</reference>
<proteinExistence type="predicted"/>
<feature type="region of interest" description="Disordered" evidence="1">
    <location>
        <begin position="1"/>
        <end position="21"/>
    </location>
</feature>
<sequence length="103" mass="11718">MASKWMLKGTSGHPFNNESATSDPIVQVSLCPPRVTELHKKAPHNHADDSTAVGQSWIAHNEQFRVGTGMDLRRIVQFESSTKYFKLMVNLQACKLFFRQEKE</sequence>
<organism evidence="2 3">
    <name type="scientific">Caerostris extrusa</name>
    <name type="common">Bark spider</name>
    <name type="synonym">Caerostris bankana</name>
    <dbReference type="NCBI Taxonomy" id="172846"/>
    <lineage>
        <taxon>Eukaryota</taxon>
        <taxon>Metazoa</taxon>
        <taxon>Ecdysozoa</taxon>
        <taxon>Arthropoda</taxon>
        <taxon>Chelicerata</taxon>
        <taxon>Arachnida</taxon>
        <taxon>Araneae</taxon>
        <taxon>Araneomorphae</taxon>
        <taxon>Entelegynae</taxon>
        <taxon>Araneoidea</taxon>
        <taxon>Araneidae</taxon>
        <taxon>Caerostris</taxon>
    </lineage>
</organism>
<evidence type="ECO:0000313" key="3">
    <source>
        <dbReference type="Proteomes" id="UP001054945"/>
    </source>
</evidence>
<evidence type="ECO:0000256" key="1">
    <source>
        <dbReference type="SAM" id="MobiDB-lite"/>
    </source>
</evidence>
<dbReference type="Proteomes" id="UP001054945">
    <property type="component" value="Unassembled WGS sequence"/>
</dbReference>
<keyword evidence="3" id="KW-1185">Reference proteome</keyword>
<name>A0AAV4X3H7_CAEEX</name>
<protein>
    <submittedName>
        <fullName evidence="2">Uncharacterized protein</fullName>
    </submittedName>
</protein>
<dbReference type="AlphaFoldDB" id="A0AAV4X3H7"/>
<comment type="caution">
    <text evidence="2">The sequence shown here is derived from an EMBL/GenBank/DDBJ whole genome shotgun (WGS) entry which is preliminary data.</text>
</comment>
<accession>A0AAV4X3H7</accession>